<dbReference type="Gene3D" id="1.25.40.20">
    <property type="entry name" value="Ankyrin repeat-containing domain"/>
    <property type="match status" value="1"/>
</dbReference>
<evidence type="ECO:0000313" key="2">
    <source>
        <dbReference type="Proteomes" id="UP000624404"/>
    </source>
</evidence>
<dbReference type="InterPro" id="IPR036770">
    <property type="entry name" value="Ankyrin_rpt-contain_sf"/>
</dbReference>
<dbReference type="EMBL" id="CAJHIA010000028">
    <property type="protein sequence ID" value="CAD6447591.1"/>
    <property type="molecule type" value="Genomic_DNA"/>
</dbReference>
<dbReference type="Proteomes" id="UP000624404">
    <property type="component" value="Unassembled WGS sequence"/>
</dbReference>
<name>A0A8H2W0R6_9HELO</name>
<dbReference type="OrthoDB" id="20872at2759"/>
<dbReference type="SUPFAM" id="SSF48403">
    <property type="entry name" value="Ankyrin repeat"/>
    <property type="match status" value="1"/>
</dbReference>
<gene>
    <name evidence="1" type="ORF">SCLTRI_LOCUS7383</name>
</gene>
<evidence type="ECO:0000313" key="1">
    <source>
        <dbReference type="EMBL" id="CAD6447591.1"/>
    </source>
</evidence>
<protein>
    <submittedName>
        <fullName evidence="1">B07bb9f9-c170-4e9a-88a2-fb3ab7bda374-CDS</fullName>
    </submittedName>
</protein>
<comment type="caution">
    <text evidence="1">The sequence shown here is derived from an EMBL/GenBank/DDBJ whole genome shotgun (WGS) entry which is preliminary data.</text>
</comment>
<keyword evidence="2" id="KW-1185">Reference proteome</keyword>
<sequence>MMFNALQSPDISDHQYKSAMAKAIKQGYVRGAQVILEGRKPKALNSHLKFAINKGHLDMVKLLVQHGAGKDDHYRDAFVFAG</sequence>
<reference evidence="1" key="1">
    <citation type="submission" date="2020-10" db="EMBL/GenBank/DDBJ databases">
        <authorList>
            <person name="Kusch S."/>
        </authorList>
    </citation>
    <scope>NUCLEOTIDE SEQUENCE</scope>
    <source>
        <strain evidence="1">SwB9</strain>
    </source>
</reference>
<accession>A0A8H2W0R6</accession>
<proteinExistence type="predicted"/>
<organism evidence="1 2">
    <name type="scientific">Sclerotinia trifoliorum</name>
    <dbReference type="NCBI Taxonomy" id="28548"/>
    <lineage>
        <taxon>Eukaryota</taxon>
        <taxon>Fungi</taxon>
        <taxon>Dikarya</taxon>
        <taxon>Ascomycota</taxon>
        <taxon>Pezizomycotina</taxon>
        <taxon>Leotiomycetes</taxon>
        <taxon>Helotiales</taxon>
        <taxon>Sclerotiniaceae</taxon>
        <taxon>Sclerotinia</taxon>
    </lineage>
</organism>
<dbReference type="AlphaFoldDB" id="A0A8H2W0R6"/>